<dbReference type="GO" id="GO:0005737">
    <property type="term" value="C:cytoplasm"/>
    <property type="evidence" value="ECO:0007669"/>
    <property type="project" value="UniProtKB-SubCell"/>
</dbReference>
<name>A0A0A6RWR9_9GAMM</name>
<comment type="similarity">
    <text evidence="4">Belongs to the NapD family.</text>
</comment>
<dbReference type="EMBL" id="JSZA02000062">
    <property type="protein sequence ID" value="KHD08326.1"/>
    <property type="molecule type" value="Genomic_DNA"/>
</dbReference>
<comment type="caution">
    <text evidence="5">The sequence shown here is derived from an EMBL/GenBank/DDBJ whole genome shotgun (WGS) entry which is preliminary data.</text>
</comment>
<evidence type="ECO:0000256" key="2">
    <source>
        <dbReference type="ARBA" id="ARBA00022490"/>
    </source>
</evidence>
<sequence>MNISGVLVHTIPEQADEVKTRLMEIPCVEVHAVTENGRLIVTIEDDDEKVVADRALNIHQCEGVISAAMVYQYGNDDEDFEEKMSI</sequence>
<dbReference type="PANTHER" id="PTHR38603:SF1">
    <property type="entry name" value="CHAPERONE NAPD"/>
    <property type="match status" value="1"/>
</dbReference>
<comment type="function">
    <text evidence="4">Chaperone for NapA, the catalytic subunit of the periplasmic nitrate reductase. It binds directly and specifically to the twin-arginine signal peptide of NapA, preventing premature interaction with the Tat translocase and premature export.</text>
</comment>
<dbReference type="Proteomes" id="UP000030428">
    <property type="component" value="Unassembled WGS sequence"/>
</dbReference>
<proteinExistence type="inferred from homology"/>
<dbReference type="GO" id="GO:0051224">
    <property type="term" value="P:negative regulation of protein transport"/>
    <property type="evidence" value="ECO:0007669"/>
    <property type="project" value="UniProtKB-UniRule"/>
</dbReference>
<evidence type="ECO:0000256" key="1">
    <source>
        <dbReference type="ARBA" id="ARBA00004496"/>
    </source>
</evidence>
<accession>A0A0A6RWR9</accession>
<comment type="subunit">
    <text evidence="4">Interacts with the cytoplasmic NapA precursor.</text>
</comment>
<dbReference type="PANTHER" id="PTHR38603">
    <property type="entry name" value="CHAPERONE NAPD"/>
    <property type="match status" value="1"/>
</dbReference>
<evidence type="ECO:0000256" key="4">
    <source>
        <dbReference type="HAMAP-Rule" id="MF_02200"/>
    </source>
</evidence>
<keyword evidence="2 4" id="KW-0963">Cytoplasm</keyword>
<evidence type="ECO:0000313" key="6">
    <source>
        <dbReference type="Proteomes" id="UP000030428"/>
    </source>
</evidence>
<reference evidence="5 6" key="1">
    <citation type="journal article" date="2016" name="Front. Microbiol.">
        <title>Single-Cell (Meta-)Genomics of a Dimorphic Candidatus Thiomargarita nelsonii Reveals Genomic Plasticity.</title>
        <authorList>
            <person name="Flood B.E."/>
            <person name="Fliss P."/>
            <person name="Jones D.S."/>
            <person name="Dick G.J."/>
            <person name="Jain S."/>
            <person name="Kaster A.K."/>
            <person name="Winkel M."/>
            <person name="Mussmann M."/>
            <person name="Bailey J."/>
        </authorList>
    </citation>
    <scope>NUCLEOTIDE SEQUENCE [LARGE SCALE GENOMIC DNA]</scope>
    <source>
        <strain evidence="5">Hydrate Ridge</strain>
    </source>
</reference>
<organism evidence="5 6">
    <name type="scientific">Candidatus Thiomargarita nelsonii</name>
    <dbReference type="NCBI Taxonomy" id="1003181"/>
    <lineage>
        <taxon>Bacteria</taxon>
        <taxon>Pseudomonadati</taxon>
        <taxon>Pseudomonadota</taxon>
        <taxon>Gammaproteobacteria</taxon>
        <taxon>Thiotrichales</taxon>
        <taxon>Thiotrichaceae</taxon>
        <taxon>Thiomargarita</taxon>
    </lineage>
</organism>
<comment type="subcellular location">
    <subcellularLocation>
        <location evidence="1 4">Cytoplasm</location>
    </subcellularLocation>
</comment>
<keyword evidence="3 4" id="KW-0143">Chaperone</keyword>
<protein>
    <recommendedName>
        <fullName evidence="4">Chaperone NapD</fullName>
    </recommendedName>
    <alternativeName>
        <fullName evidence="4">NapA signal peptide-binding chaperone NapD</fullName>
    </alternativeName>
</protein>
<dbReference type="InterPro" id="IPR005623">
    <property type="entry name" value="Chaperone_NapD_NO3_reduct"/>
</dbReference>
<keyword evidence="6" id="KW-1185">Reference proteome</keyword>
<dbReference type="HAMAP" id="MF_02200">
    <property type="entry name" value="NapD"/>
    <property type="match status" value="1"/>
</dbReference>
<evidence type="ECO:0000256" key="3">
    <source>
        <dbReference type="ARBA" id="ARBA00023186"/>
    </source>
</evidence>
<gene>
    <name evidence="4" type="primary">napD</name>
    <name evidence="5" type="ORF">PN36_16565</name>
</gene>
<dbReference type="GO" id="GO:0005048">
    <property type="term" value="F:signal sequence binding"/>
    <property type="evidence" value="ECO:0007669"/>
    <property type="project" value="UniProtKB-UniRule"/>
</dbReference>
<dbReference type="Gene3D" id="3.30.70.920">
    <property type="match status" value="1"/>
</dbReference>
<evidence type="ECO:0000313" key="5">
    <source>
        <dbReference type="EMBL" id="KHD08326.1"/>
    </source>
</evidence>
<dbReference type="AlphaFoldDB" id="A0A0A6RWR9"/>
<dbReference type="Pfam" id="PF03927">
    <property type="entry name" value="NapD"/>
    <property type="match status" value="1"/>
</dbReference>